<keyword evidence="2" id="KW-0812">Transmembrane</keyword>
<dbReference type="AlphaFoldDB" id="A0A644SXR8"/>
<name>A0A644SXR8_9ZZZZ</name>
<keyword evidence="1" id="KW-0175">Coiled coil</keyword>
<organism evidence="3">
    <name type="scientific">bioreactor metagenome</name>
    <dbReference type="NCBI Taxonomy" id="1076179"/>
    <lineage>
        <taxon>unclassified sequences</taxon>
        <taxon>metagenomes</taxon>
        <taxon>ecological metagenomes</taxon>
    </lineage>
</organism>
<feature type="transmembrane region" description="Helical" evidence="2">
    <location>
        <begin position="6"/>
        <end position="27"/>
    </location>
</feature>
<comment type="caution">
    <text evidence="3">The sequence shown here is derived from an EMBL/GenBank/DDBJ whole genome shotgun (WGS) entry which is preliminary data.</text>
</comment>
<accession>A0A644SXR8</accession>
<keyword evidence="2" id="KW-0472">Membrane</keyword>
<evidence type="ECO:0000313" key="3">
    <source>
        <dbReference type="EMBL" id="MPL58492.1"/>
    </source>
</evidence>
<keyword evidence="2" id="KW-1133">Transmembrane helix</keyword>
<gene>
    <name evidence="3" type="ORF">SDC9_04025</name>
</gene>
<dbReference type="EMBL" id="VSSQ01000007">
    <property type="protein sequence ID" value="MPL58492.1"/>
    <property type="molecule type" value="Genomic_DNA"/>
</dbReference>
<sequence>MKCENIDNIVVLALVLTVIGDSLGLLAELMNQRCEKKAERQQQEKETRINEELDALRKRIALLENKQVQFNRRL</sequence>
<feature type="coiled-coil region" evidence="1">
    <location>
        <begin position="31"/>
        <end position="73"/>
    </location>
</feature>
<reference evidence="3" key="1">
    <citation type="submission" date="2019-08" db="EMBL/GenBank/DDBJ databases">
        <authorList>
            <person name="Kucharzyk K."/>
            <person name="Murdoch R.W."/>
            <person name="Higgins S."/>
            <person name="Loffler F."/>
        </authorList>
    </citation>
    <scope>NUCLEOTIDE SEQUENCE</scope>
</reference>
<evidence type="ECO:0000256" key="1">
    <source>
        <dbReference type="SAM" id="Coils"/>
    </source>
</evidence>
<evidence type="ECO:0000256" key="2">
    <source>
        <dbReference type="SAM" id="Phobius"/>
    </source>
</evidence>
<proteinExistence type="predicted"/>
<protein>
    <submittedName>
        <fullName evidence="3">Uncharacterized protein</fullName>
    </submittedName>
</protein>